<dbReference type="Proteomes" id="UP000011626">
    <property type="component" value="Unassembled WGS sequence"/>
</dbReference>
<comment type="caution">
    <text evidence="1">The sequence shown here is derived from an EMBL/GenBank/DDBJ whole genome shotgun (WGS) entry which is preliminary data.</text>
</comment>
<evidence type="ECO:0000313" key="2">
    <source>
        <dbReference type="Proteomes" id="UP000011626"/>
    </source>
</evidence>
<sequence>MNDISTMSFFAVTPLEDRSMCRLGTCLLKIAAYTLELTVFVYKFLTSLEMSGASDGKIFDTEVNPENYPVLSGRPLGIGLRFSESEVEKIVVVTCSECRFGQFPFIAFEILVLVSFFVIG</sequence>
<keyword evidence="2" id="KW-1185">Reference proteome</keyword>
<dbReference type="EMBL" id="AOIU01000009">
    <property type="protein sequence ID" value="ELZ28849.1"/>
    <property type="molecule type" value="Genomic_DNA"/>
</dbReference>
<dbReference type="AlphaFoldDB" id="M0D3W1"/>
<organism evidence="1 2">
    <name type="scientific">Halosimplex carlsbadense 2-9-1</name>
    <dbReference type="NCBI Taxonomy" id="797114"/>
    <lineage>
        <taxon>Archaea</taxon>
        <taxon>Methanobacteriati</taxon>
        <taxon>Methanobacteriota</taxon>
        <taxon>Stenosarchaea group</taxon>
        <taxon>Halobacteria</taxon>
        <taxon>Halobacteriales</taxon>
        <taxon>Haloarculaceae</taxon>
        <taxon>Halosimplex</taxon>
    </lineage>
</organism>
<evidence type="ECO:0000313" key="1">
    <source>
        <dbReference type="EMBL" id="ELZ28849.1"/>
    </source>
</evidence>
<name>M0D3W1_9EURY</name>
<accession>M0D3W1</accession>
<reference evidence="1 2" key="1">
    <citation type="journal article" date="2014" name="PLoS Genet.">
        <title>Phylogenetically driven sequencing of extremely halophilic archaea reveals strategies for static and dynamic osmo-response.</title>
        <authorList>
            <person name="Becker E.A."/>
            <person name="Seitzer P.M."/>
            <person name="Tritt A."/>
            <person name="Larsen D."/>
            <person name="Krusor M."/>
            <person name="Yao A.I."/>
            <person name="Wu D."/>
            <person name="Madern D."/>
            <person name="Eisen J.A."/>
            <person name="Darling A.E."/>
            <person name="Facciotti M.T."/>
        </authorList>
    </citation>
    <scope>NUCLEOTIDE SEQUENCE [LARGE SCALE GENOMIC DNA]</scope>
    <source>
        <strain evidence="1 2">2-9-1</strain>
    </source>
</reference>
<proteinExistence type="predicted"/>
<protein>
    <submittedName>
        <fullName evidence="1">Uncharacterized protein</fullName>
    </submittedName>
</protein>
<gene>
    <name evidence="1" type="ORF">C475_04406</name>
</gene>